<reference evidence="3" key="1">
    <citation type="submission" date="2023-08" db="EMBL/GenBank/DDBJ databases">
        <authorList>
            <person name="Alioto T."/>
            <person name="Alioto T."/>
            <person name="Gomez Garrido J."/>
        </authorList>
    </citation>
    <scope>NUCLEOTIDE SEQUENCE</scope>
</reference>
<name>A0AA36AXB5_OCTVU</name>
<accession>A0AA36AXB5</accession>
<protein>
    <recommendedName>
        <fullName evidence="2">Reverse transcriptase/retrotransposon-derived protein RNase H-like domain-containing protein</fullName>
    </recommendedName>
</protein>
<evidence type="ECO:0000313" key="3">
    <source>
        <dbReference type="EMBL" id="CAI9724015.1"/>
    </source>
</evidence>
<dbReference type="InterPro" id="IPR043502">
    <property type="entry name" value="DNA/RNA_pol_sf"/>
</dbReference>
<evidence type="ECO:0000313" key="4">
    <source>
        <dbReference type="Proteomes" id="UP001162480"/>
    </source>
</evidence>
<evidence type="ECO:0000256" key="1">
    <source>
        <dbReference type="SAM" id="MobiDB-lite"/>
    </source>
</evidence>
<dbReference type="InterPro" id="IPR041577">
    <property type="entry name" value="RT_RNaseH_2"/>
</dbReference>
<evidence type="ECO:0000259" key="2">
    <source>
        <dbReference type="Pfam" id="PF17919"/>
    </source>
</evidence>
<dbReference type="Pfam" id="PF17919">
    <property type="entry name" value="RT_RNaseH_2"/>
    <property type="match status" value="1"/>
</dbReference>
<gene>
    <name evidence="3" type="ORF">OCTVUL_1B004827</name>
</gene>
<feature type="region of interest" description="Disordered" evidence="1">
    <location>
        <begin position="208"/>
        <end position="228"/>
    </location>
</feature>
<feature type="compositionally biased region" description="Polar residues" evidence="1">
    <location>
        <begin position="212"/>
        <end position="228"/>
    </location>
</feature>
<sequence length="256" mass="29103">MFSNYSLWISHFSDKVCPLIINKTFPLPVKVKNAFEYLKAEITKAFIVTIDPTLPLVVEMDASDIAIAATLNQSRKPVAFFSWLLSPSPVLMRQNVRPSKHELLVDEVELLDCNPLYAHVKLQNRRETTVSLSHQAPPKEKDVVDLYAQKPAPISQQPPDQLHLPKDMSIPQAKITYTCEQYEHSSLVEGAVDQIQDIGALPDKTHDVKSSADYNTNQNESLNSNTNPNHSTILRSHRHHTSFIRTRPYNLRNRET</sequence>
<feature type="domain" description="Reverse transcriptase/retrotransposon-derived protein RNase H-like" evidence="2">
    <location>
        <begin position="32"/>
        <end position="88"/>
    </location>
</feature>
<organism evidence="3 4">
    <name type="scientific">Octopus vulgaris</name>
    <name type="common">Common octopus</name>
    <dbReference type="NCBI Taxonomy" id="6645"/>
    <lineage>
        <taxon>Eukaryota</taxon>
        <taxon>Metazoa</taxon>
        <taxon>Spiralia</taxon>
        <taxon>Lophotrochozoa</taxon>
        <taxon>Mollusca</taxon>
        <taxon>Cephalopoda</taxon>
        <taxon>Coleoidea</taxon>
        <taxon>Octopodiformes</taxon>
        <taxon>Octopoda</taxon>
        <taxon>Incirrata</taxon>
        <taxon>Octopodidae</taxon>
        <taxon>Octopus</taxon>
    </lineage>
</organism>
<dbReference type="EMBL" id="OX597819">
    <property type="protein sequence ID" value="CAI9724015.1"/>
    <property type="molecule type" value="Genomic_DNA"/>
</dbReference>
<dbReference type="Proteomes" id="UP001162480">
    <property type="component" value="Chromosome 6"/>
</dbReference>
<dbReference type="SUPFAM" id="SSF56672">
    <property type="entry name" value="DNA/RNA polymerases"/>
    <property type="match status" value="1"/>
</dbReference>
<proteinExistence type="predicted"/>
<dbReference type="AlphaFoldDB" id="A0AA36AXB5"/>
<keyword evidence="4" id="KW-1185">Reference proteome</keyword>